<dbReference type="InterPro" id="IPR023753">
    <property type="entry name" value="FAD/NAD-binding_dom"/>
</dbReference>
<evidence type="ECO:0000256" key="2">
    <source>
        <dbReference type="ARBA" id="ARBA00001966"/>
    </source>
</evidence>
<feature type="domain" description="FAD/NAD(P)-binding" evidence="14">
    <location>
        <begin position="3"/>
        <end position="286"/>
    </location>
</feature>
<sequence>MSHVLVIGNGPAAHRLVERLRHHGHDGPITVLGQEEHPAYNRVLLASVMDGTLSSRSVTLPESDAVVRLGVTATAIDPARRLVRTGNGVVHRYDELVLATGARATVPPIPGVRTGEGELADGVTTLRTLADCDRIASGARRAVVLGGGVLGVETARGLQGRGIEVTLVHPQPYPMDRQLDPAGGDLLAEHLRGMGVTTELGRRAAEYRPGALVLDDGRVLDLDALVLCAGVQPETELARAAGLAVGRGVLVDDRMRTSDPRVHALGDCAEHDERVPGLIAPAWEQADVLARVLTGGHASYAPVGDVTRLKARGIDLSAMGSAACLHDSEPGVELVTMADPARGRYAKLALRHERVAGAVLIGFPQAAAAISQLHDRGLPVPSDRLGLLLGHSAVEWSAPDDLPDDAVMCRCNNVTKQRLTRAFRDGARDVGALARATKATTGCGGCGDDVRRLCGALHDASNEQEGVA</sequence>
<dbReference type="InterPro" id="IPR036188">
    <property type="entry name" value="FAD/NAD-bd_sf"/>
</dbReference>
<evidence type="ECO:0000256" key="8">
    <source>
        <dbReference type="ARBA" id="ARBA00022723"/>
    </source>
</evidence>
<dbReference type="PANTHER" id="PTHR43809:SF1">
    <property type="entry name" value="NITRITE REDUCTASE (NADH) LARGE SUBUNIT"/>
    <property type="match status" value="1"/>
</dbReference>
<evidence type="ECO:0000256" key="10">
    <source>
        <dbReference type="ARBA" id="ARBA00023002"/>
    </source>
</evidence>
<comment type="caution">
    <text evidence="16">The sequence shown here is derived from an EMBL/GenBank/DDBJ whole genome shotgun (WGS) entry which is preliminary data.</text>
</comment>
<dbReference type="InterPro" id="IPR041575">
    <property type="entry name" value="Rubredoxin_C"/>
</dbReference>
<organism evidence="16 17">
    <name type="scientific">Saccharopolyspora montiporae</name>
    <dbReference type="NCBI Taxonomy" id="2781240"/>
    <lineage>
        <taxon>Bacteria</taxon>
        <taxon>Bacillati</taxon>
        <taxon>Actinomycetota</taxon>
        <taxon>Actinomycetes</taxon>
        <taxon>Pseudonocardiales</taxon>
        <taxon>Pseudonocardiaceae</taxon>
        <taxon>Saccharopolyspora</taxon>
    </lineage>
</organism>
<dbReference type="InterPro" id="IPR007419">
    <property type="entry name" value="BFD-like_2Fe2S-bd_dom"/>
</dbReference>
<evidence type="ECO:0000313" key="16">
    <source>
        <dbReference type="EMBL" id="MBE9372859.1"/>
    </source>
</evidence>
<protein>
    <submittedName>
        <fullName evidence="16">NAD(P)/FAD-dependent oxidoreductase</fullName>
    </submittedName>
</protein>
<evidence type="ECO:0000256" key="7">
    <source>
        <dbReference type="ARBA" id="ARBA00022630"/>
    </source>
</evidence>
<keyword evidence="10" id="KW-0560">Oxidoreductase</keyword>
<dbReference type="InterPro" id="IPR041854">
    <property type="entry name" value="BFD-like_2Fe2S-bd_dom_sf"/>
</dbReference>
<evidence type="ECO:0000259" key="15">
    <source>
        <dbReference type="Pfam" id="PF18267"/>
    </source>
</evidence>
<comment type="pathway">
    <text evidence="4">Nitrogen metabolism; nitrate reduction (assimilation).</text>
</comment>
<dbReference type="Pfam" id="PF04324">
    <property type="entry name" value="Fer2_BFD"/>
    <property type="match status" value="1"/>
</dbReference>
<keyword evidence="7" id="KW-0285">Flavoprotein</keyword>
<gene>
    <name evidence="16" type="ORF">IQ251_00190</name>
</gene>
<dbReference type="Pfam" id="PF07992">
    <property type="entry name" value="Pyr_redox_2"/>
    <property type="match status" value="1"/>
</dbReference>
<dbReference type="InterPro" id="IPR052034">
    <property type="entry name" value="NasD-like"/>
</dbReference>
<dbReference type="Gene3D" id="1.10.10.1100">
    <property type="entry name" value="BFD-like [2Fe-2S]-binding domain"/>
    <property type="match status" value="1"/>
</dbReference>
<evidence type="ECO:0000256" key="1">
    <source>
        <dbReference type="ARBA" id="ARBA00001929"/>
    </source>
</evidence>
<evidence type="ECO:0000256" key="9">
    <source>
        <dbReference type="ARBA" id="ARBA00022827"/>
    </source>
</evidence>
<evidence type="ECO:0000256" key="11">
    <source>
        <dbReference type="ARBA" id="ARBA00023004"/>
    </source>
</evidence>
<accession>A0A929B481</accession>
<dbReference type="PRINTS" id="PR00469">
    <property type="entry name" value="PNDRDTASEII"/>
</dbReference>
<keyword evidence="6" id="KW-0349">Heme</keyword>
<dbReference type="GO" id="GO:0051536">
    <property type="term" value="F:iron-sulfur cluster binding"/>
    <property type="evidence" value="ECO:0007669"/>
    <property type="project" value="UniProtKB-KW"/>
</dbReference>
<dbReference type="Gene3D" id="3.50.50.60">
    <property type="entry name" value="FAD/NAD(P)-binding domain"/>
    <property type="match status" value="2"/>
</dbReference>
<evidence type="ECO:0000259" key="14">
    <source>
        <dbReference type="Pfam" id="PF07992"/>
    </source>
</evidence>
<dbReference type="EMBL" id="JADEYC010000001">
    <property type="protein sequence ID" value="MBE9372859.1"/>
    <property type="molecule type" value="Genomic_DNA"/>
</dbReference>
<keyword evidence="12" id="KW-0411">Iron-sulfur</keyword>
<keyword evidence="11" id="KW-0408">Iron</keyword>
<evidence type="ECO:0000259" key="13">
    <source>
        <dbReference type="Pfam" id="PF04324"/>
    </source>
</evidence>
<feature type="domain" description="BFD-like [2Fe-2S]-binding" evidence="13">
    <location>
        <begin position="407"/>
        <end position="453"/>
    </location>
</feature>
<dbReference type="PRINTS" id="PR00368">
    <property type="entry name" value="FADPNR"/>
</dbReference>
<dbReference type="AlphaFoldDB" id="A0A929B481"/>
<dbReference type="Proteomes" id="UP000598360">
    <property type="component" value="Unassembled WGS sequence"/>
</dbReference>
<keyword evidence="8" id="KW-0479">Metal-binding</keyword>
<name>A0A929B481_9PSEU</name>
<keyword evidence="9" id="KW-0274">FAD</keyword>
<dbReference type="Gene3D" id="3.30.390.30">
    <property type="match status" value="1"/>
</dbReference>
<dbReference type="InterPro" id="IPR016156">
    <property type="entry name" value="FAD/NAD-linked_Rdtase_dimer_sf"/>
</dbReference>
<evidence type="ECO:0000313" key="17">
    <source>
        <dbReference type="Proteomes" id="UP000598360"/>
    </source>
</evidence>
<evidence type="ECO:0000256" key="12">
    <source>
        <dbReference type="ARBA" id="ARBA00023014"/>
    </source>
</evidence>
<keyword evidence="17" id="KW-1185">Reference proteome</keyword>
<comment type="cofactor">
    <cofactor evidence="3">
        <name>FAD</name>
        <dbReference type="ChEBI" id="CHEBI:57692"/>
    </cofactor>
</comment>
<dbReference type="GO" id="GO:0046872">
    <property type="term" value="F:metal ion binding"/>
    <property type="evidence" value="ECO:0007669"/>
    <property type="project" value="UniProtKB-KW"/>
</dbReference>
<reference evidence="16" key="1">
    <citation type="submission" date="2020-10" db="EMBL/GenBank/DDBJ databases">
        <title>Diversity and distribution of actinomycetes associated with coral in the coast of Hainan.</title>
        <authorList>
            <person name="Li F."/>
        </authorList>
    </citation>
    <scope>NUCLEOTIDE SEQUENCE</scope>
    <source>
        <strain evidence="16">HNM0983</strain>
    </source>
</reference>
<evidence type="ECO:0000256" key="6">
    <source>
        <dbReference type="ARBA" id="ARBA00022617"/>
    </source>
</evidence>
<feature type="domain" description="NADH-rubredoxin oxidoreductase C-terminal" evidence="15">
    <location>
        <begin position="306"/>
        <end position="365"/>
    </location>
</feature>
<dbReference type="RefSeq" id="WP_193926317.1">
    <property type="nucleotide sequence ID" value="NZ_JADEYC010000001.1"/>
</dbReference>
<comment type="cofactor">
    <cofactor evidence="2">
        <name>[4Fe-4S] cluster</name>
        <dbReference type="ChEBI" id="CHEBI:49883"/>
    </cofactor>
</comment>
<evidence type="ECO:0000256" key="4">
    <source>
        <dbReference type="ARBA" id="ARBA00005096"/>
    </source>
</evidence>
<dbReference type="SUPFAM" id="SSF51905">
    <property type="entry name" value="FAD/NAD(P)-binding domain"/>
    <property type="match status" value="2"/>
</dbReference>
<comment type="similarity">
    <text evidence="5">Belongs to the nitrite and sulfite reductase 4Fe-4S domain family.</text>
</comment>
<comment type="cofactor">
    <cofactor evidence="1">
        <name>siroheme</name>
        <dbReference type="ChEBI" id="CHEBI:60052"/>
    </cofactor>
</comment>
<evidence type="ECO:0000256" key="5">
    <source>
        <dbReference type="ARBA" id="ARBA00010429"/>
    </source>
</evidence>
<dbReference type="GO" id="GO:0016491">
    <property type="term" value="F:oxidoreductase activity"/>
    <property type="evidence" value="ECO:0007669"/>
    <property type="project" value="UniProtKB-KW"/>
</dbReference>
<evidence type="ECO:0000256" key="3">
    <source>
        <dbReference type="ARBA" id="ARBA00001974"/>
    </source>
</evidence>
<dbReference type="PANTHER" id="PTHR43809">
    <property type="entry name" value="NITRITE REDUCTASE (NADH) LARGE SUBUNIT"/>
    <property type="match status" value="1"/>
</dbReference>
<dbReference type="Pfam" id="PF18267">
    <property type="entry name" value="Rubredoxin_C"/>
    <property type="match status" value="1"/>
</dbReference>
<proteinExistence type="inferred from homology"/>